<accession>A0A6C0P2H6</accession>
<dbReference type="AlphaFoldDB" id="A0A6C0P2H6"/>
<evidence type="ECO:0008006" key="4">
    <source>
        <dbReference type="Google" id="ProtNLM"/>
    </source>
</evidence>
<keyword evidence="1" id="KW-0732">Signal</keyword>
<evidence type="ECO:0000313" key="2">
    <source>
        <dbReference type="EMBL" id="QHW32760.1"/>
    </source>
</evidence>
<proteinExistence type="predicted"/>
<reference evidence="2 3" key="1">
    <citation type="submission" date="2020-02" db="EMBL/GenBank/DDBJ databases">
        <title>Paenibacillus sp. nov., isolated from rhizosphere soil of tomato.</title>
        <authorList>
            <person name="Weon H.-Y."/>
            <person name="Lee S.A."/>
        </authorList>
    </citation>
    <scope>NUCLEOTIDE SEQUENCE [LARGE SCALE GENOMIC DNA]</scope>
    <source>
        <strain evidence="2 3">14171R-81</strain>
    </source>
</reference>
<organism evidence="2 3">
    <name type="scientific">Paenibacillus rhizovicinus</name>
    <dbReference type="NCBI Taxonomy" id="2704463"/>
    <lineage>
        <taxon>Bacteria</taxon>
        <taxon>Bacillati</taxon>
        <taxon>Bacillota</taxon>
        <taxon>Bacilli</taxon>
        <taxon>Bacillales</taxon>
        <taxon>Paenibacillaceae</taxon>
        <taxon>Paenibacillus</taxon>
    </lineage>
</organism>
<keyword evidence="3" id="KW-1185">Reference proteome</keyword>
<evidence type="ECO:0000256" key="1">
    <source>
        <dbReference type="SAM" id="SignalP"/>
    </source>
</evidence>
<sequence>MAVAAKWKVSKMLSVLLVSSALAAACANTDSDHAGAQPQASTKNEVTANARNEAANAAEVVLADKPREAEEKETLSLLASIPDKQIYLYAKEPEGVRLKAGEREADYDWLYATPRAIPPVLQTGDYDGDGHEELAMILNVGSGTGVSLYELHMAEFEEGVDSPLATKTYESADYLSGLNQEVKFSAHEREGKRVGEISVNGTISEITMESFKNAEFGNVNERLAIGSIVNFEASADGLHASFGVGLLFEKAVTPQYVGSIEADVAYKGDGFQLTNLRFEAIAEYKGRAE</sequence>
<dbReference type="Proteomes" id="UP000479114">
    <property type="component" value="Chromosome"/>
</dbReference>
<feature type="chain" id="PRO_5038994092" description="VCBS repeat-containing protein" evidence="1">
    <location>
        <begin position="24"/>
        <end position="289"/>
    </location>
</feature>
<protein>
    <recommendedName>
        <fullName evidence="4">VCBS repeat-containing protein</fullName>
    </recommendedName>
</protein>
<name>A0A6C0P2H6_9BACL</name>
<evidence type="ECO:0000313" key="3">
    <source>
        <dbReference type="Proteomes" id="UP000479114"/>
    </source>
</evidence>
<dbReference type="KEGG" id="prz:GZH47_19405"/>
<feature type="signal peptide" evidence="1">
    <location>
        <begin position="1"/>
        <end position="23"/>
    </location>
</feature>
<dbReference type="EMBL" id="CP048286">
    <property type="protein sequence ID" value="QHW32760.1"/>
    <property type="molecule type" value="Genomic_DNA"/>
</dbReference>
<gene>
    <name evidence="2" type="ORF">GZH47_19405</name>
</gene>
<dbReference type="RefSeq" id="WP_162642598.1">
    <property type="nucleotide sequence ID" value="NZ_CP048286.1"/>
</dbReference>
<dbReference type="PROSITE" id="PS51257">
    <property type="entry name" value="PROKAR_LIPOPROTEIN"/>
    <property type="match status" value="1"/>
</dbReference>